<accession>A0ABR5SPL4</accession>
<comment type="caution">
    <text evidence="1">The sequence shown here is derived from an EMBL/GenBank/DDBJ whole genome shotgun (WGS) entry which is preliminary data.</text>
</comment>
<protein>
    <submittedName>
        <fullName evidence="1">Uncharacterized protein</fullName>
    </submittedName>
</protein>
<name>A0ABR5SPL4_9BACL</name>
<proteinExistence type="predicted"/>
<organism evidence="1 2">
    <name type="scientific">Paenibacillus jilunlii</name>
    <dbReference type="NCBI Taxonomy" id="682956"/>
    <lineage>
        <taxon>Bacteria</taxon>
        <taxon>Bacillati</taxon>
        <taxon>Bacillota</taxon>
        <taxon>Bacilli</taxon>
        <taxon>Bacillales</taxon>
        <taxon>Paenibacillaceae</taxon>
        <taxon>Paenibacillus</taxon>
    </lineage>
</organism>
<dbReference type="EMBL" id="LIPY01000122">
    <property type="protein sequence ID" value="KWX71327.1"/>
    <property type="molecule type" value="Genomic_DNA"/>
</dbReference>
<evidence type="ECO:0000313" key="1">
    <source>
        <dbReference type="EMBL" id="KWX71327.1"/>
    </source>
</evidence>
<sequence>MNMNISPYGSCASSADHETISAMMRDGRSRRSNHIKPTSSFVCYITCITHMIIPCKILLKILMKTAADFWVSCRGILIAQRKQASITSGNGYHPYKDGTRFSEK</sequence>
<dbReference type="Proteomes" id="UP000070252">
    <property type="component" value="Unassembled WGS sequence"/>
</dbReference>
<gene>
    <name evidence="1" type="ORF">AML91_24175</name>
</gene>
<evidence type="ECO:0000313" key="2">
    <source>
        <dbReference type="Proteomes" id="UP000070252"/>
    </source>
</evidence>
<keyword evidence="2" id="KW-1185">Reference proteome</keyword>
<reference evidence="1 2" key="1">
    <citation type="submission" date="2015-08" db="EMBL/GenBank/DDBJ databases">
        <title>Genome of Paenibacillus jilunlii.</title>
        <authorList>
            <person name="Sant'Anna F.H."/>
            <person name="Ambrosini A."/>
            <person name="Souza R."/>
            <person name="Bach E."/>
            <person name="Fernandes G."/>
            <person name="Balsanelli E."/>
            <person name="Baura V.A."/>
            <person name="Pedrosa F.O."/>
            <person name="Souza E.M."/>
            <person name="Passaglia L."/>
        </authorList>
    </citation>
    <scope>NUCLEOTIDE SEQUENCE [LARGE SCALE GENOMIC DNA]</scope>
    <source>
        <strain evidence="1 2">DSM 23019</strain>
    </source>
</reference>